<dbReference type="SMART" id="SM00895">
    <property type="entry name" value="FCD"/>
    <property type="match status" value="1"/>
</dbReference>
<dbReference type="RefSeq" id="WP_084068098.1">
    <property type="nucleotide sequence ID" value="NZ_FWXY01000006.1"/>
</dbReference>
<accession>A0A1W2AXQ7</accession>
<dbReference type="GO" id="GO:0003700">
    <property type="term" value="F:DNA-binding transcription factor activity"/>
    <property type="evidence" value="ECO:0007669"/>
    <property type="project" value="InterPro"/>
</dbReference>
<evidence type="ECO:0000259" key="4">
    <source>
        <dbReference type="PROSITE" id="PS50949"/>
    </source>
</evidence>
<dbReference type="CDD" id="cd07377">
    <property type="entry name" value="WHTH_GntR"/>
    <property type="match status" value="1"/>
</dbReference>
<dbReference type="InterPro" id="IPR036388">
    <property type="entry name" value="WH-like_DNA-bd_sf"/>
</dbReference>
<dbReference type="PANTHER" id="PTHR43537:SF51">
    <property type="entry name" value="HTH-TYPE TRANSCRIPTIONAL REGULATOR LGOR-RELATED"/>
    <property type="match status" value="1"/>
</dbReference>
<evidence type="ECO:0000256" key="2">
    <source>
        <dbReference type="ARBA" id="ARBA00023125"/>
    </source>
</evidence>
<dbReference type="SUPFAM" id="SSF48008">
    <property type="entry name" value="GntR ligand-binding domain-like"/>
    <property type="match status" value="1"/>
</dbReference>
<dbReference type="SMART" id="SM00345">
    <property type="entry name" value="HTH_GNTR"/>
    <property type="match status" value="1"/>
</dbReference>
<dbReference type="InterPro" id="IPR011711">
    <property type="entry name" value="GntR_C"/>
</dbReference>
<feature type="domain" description="HTH gntR-type" evidence="4">
    <location>
        <begin position="11"/>
        <end position="78"/>
    </location>
</feature>
<sequence>MLNVTPLNQPESLSKMAYNAIRRSILSGDIKIDEIYYEVHIAKNLGISRTPVREALLELSSQGLISLLPRKGFIVKTFSRKDIEEIFEIRSAIELATVEKISQTSSLLEFNTLDDILTSQCRAAADKAHSKFVKLDRSFHVALGKLTNNSRIEIIMQNIRDFMHLMGLHAVELRGRMDAVVNEHKMLLHAVRQGMIMESRVLMNYHLQQSRNAVLQTYVTPSSHSKA</sequence>
<dbReference type="PANTHER" id="PTHR43537">
    <property type="entry name" value="TRANSCRIPTIONAL REGULATOR, GNTR FAMILY"/>
    <property type="match status" value="1"/>
</dbReference>
<evidence type="ECO:0000313" key="5">
    <source>
        <dbReference type="EMBL" id="SMC65476.1"/>
    </source>
</evidence>
<protein>
    <submittedName>
        <fullName evidence="5">DNA-binding transcriptional regulator, GntR family</fullName>
    </submittedName>
</protein>
<dbReference type="Gene3D" id="1.10.10.10">
    <property type="entry name" value="Winged helix-like DNA-binding domain superfamily/Winged helix DNA-binding domain"/>
    <property type="match status" value="1"/>
</dbReference>
<dbReference type="Gene3D" id="1.20.120.530">
    <property type="entry name" value="GntR ligand-binding domain-like"/>
    <property type="match status" value="1"/>
</dbReference>
<keyword evidence="3" id="KW-0804">Transcription</keyword>
<dbReference type="AlphaFoldDB" id="A0A1W2AXQ7"/>
<dbReference type="SUPFAM" id="SSF46785">
    <property type="entry name" value="Winged helix' DNA-binding domain"/>
    <property type="match status" value="1"/>
</dbReference>
<keyword evidence="1" id="KW-0805">Transcription regulation</keyword>
<dbReference type="InterPro" id="IPR036390">
    <property type="entry name" value="WH_DNA-bd_sf"/>
</dbReference>
<dbReference type="PROSITE" id="PS50949">
    <property type="entry name" value="HTH_GNTR"/>
    <property type="match status" value="1"/>
</dbReference>
<evidence type="ECO:0000256" key="1">
    <source>
        <dbReference type="ARBA" id="ARBA00023015"/>
    </source>
</evidence>
<keyword evidence="6" id="KW-1185">Reference proteome</keyword>
<dbReference type="GO" id="GO:0003677">
    <property type="term" value="F:DNA binding"/>
    <property type="evidence" value="ECO:0007669"/>
    <property type="project" value="UniProtKB-KW"/>
</dbReference>
<dbReference type="InterPro" id="IPR008920">
    <property type="entry name" value="TF_FadR/GntR_C"/>
</dbReference>
<reference evidence="5 6" key="1">
    <citation type="submission" date="2017-04" db="EMBL/GenBank/DDBJ databases">
        <authorList>
            <person name="Afonso C.L."/>
            <person name="Miller P.J."/>
            <person name="Scott M.A."/>
            <person name="Spackman E."/>
            <person name="Goraichik I."/>
            <person name="Dimitrov K.M."/>
            <person name="Suarez D.L."/>
            <person name="Swayne D.E."/>
        </authorList>
    </citation>
    <scope>NUCLEOTIDE SEQUENCE [LARGE SCALE GENOMIC DNA]</scope>
    <source>
        <strain evidence="5 6">DSM 3385</strain>
    </source>
</reference>
<gene>
    <name evidence="5" type="ORF">SAMN02746065_106137</name>
</gene>
<dbReference type="Proteomes" id="UP000192418">
    <property type="component" value="Unassembled WGS sequence"/>
</dbReference>
<name>A0A1W2AXQ7_9BACT</name>
<dbReference type="Pfam" id="PF07729">
    <property type="entry name" value="FCD"/>
    <property type="match status" value="1"/>
</dbReference>
<dbReference type="OrthoDB" id="5365904at2"/>
<dbReference type="STRING" id="1121400.SAMN02746065_106137"/>
<dbReference type="InterPro" id="IPR000524">
    <property type="entry name" value="Tscrpt_reg_HTH_GntR"/>
</dbReference>
<dbReference type="PRINTS" id="PR00035">
    <property type="entry name" value="HTHGNTR"/>
</dbReference>
<proteinExistence type="predicted"/>
<evidence type="ECO:0000313" key="6">
    <source>
        <dbReference type="Proteomes" id="UP000192418"/>
    </source>
</evidence>
<dbReference type="EMBL" id="FWXY01000006">
    <property type="protein sequence ID" value="SMC65476.1"/>
    <property type="molecule type" value="Genomic_DNA"/>
</dbReference>
<evidence type="ECO:0000256" key="3">
    <source>
        <dbReference type="ARBA" id="ARBA00023163"/>
    </source>
</evidence>
<keyword evidence="2 5" id="KW-0238">DNA-binding</keyword>
<dbReference type="Pfam" id="PF00392">
    <property type="entry name" value="GntR"/>
    <property type="match status" value="1"/>
</dbReference>
<organism evidence="5 6">
    <name type="scientific">Desulfocicer vacuolatum DSM 3385</name>
    <dbReference type="NCBI Taxonomy" id="1121400"/>
    <lineage>
        <taxon>Bacteria</taxon>
        <taxon>Pseudomonadati</taxon>
        <taxon>Thermodesulfobacteriota</taxon>
        <taxon>Desulfobacteria</taxon>
        <taxon>Desulfobacterales</taxon>
        <taxon>Desulfobacteraceae</taxon>
        <taxon>Desulfocicer</taxon>
    </lineage>
</organism>